<feature type="region of interest" description="Disordered" evidence="1">
    <location>
        <begin position="1"/>
        <end position="43"/>
    </location>
</feature>
<gene>
    <name evidence="2" type="ORF">PCL_09554</name>
</gene>
<organism evidence="2 3">
    <name type="scientific">Purpureocillium lilacinum</name>
    <name type="common">Paecilomyces lilacinus</name>
    <dbReference type="NCBI Taxonomy" id="33203"/>
    <lineage>
        <taxon>Eukaryota</taxon>
        <taxon>Fungi</taxon>
        <taxon>Dikarya</taxon>
        <taxon>Ascomycota</taxon>
        <taxon>Pezizomycotina</taxon>
        <taxon>Sordariomycetes</taxon>
        <taxon>Hypocreomycetidae</taxon>
        <taxon>Hypocreales</taxon>
        <taxon>Ophiocordycipitaceae</taxon>
        <taxon>Purpureocillium</taxon>
    </lineage>
</organism>
<evidence type="ECO:0000313" key="3">
    <source>
        <dbReference type="Proteomes" id="UP000245956"/>
    </source>
</evidence>
<evidence type="ECO:0000256" key="1">
    <source>
        <dbReference type="SAM" id="MobiDB-lite"/>
    </source>
</evidence>
<evidence type="ECO:0000313" key="2">
    <source>
        <dbReference type="EMBL" id="PWI64541.1"/>
    </source>
</evidence>
<dbReference type="EMBL" id="LCWV01000055">
    <property type="protein sequence ID" value="PWI64541.1"/>
    <property type="molecule type" value="Genomic_DNA"/>
</dbReference>
<dbReference type="Proteomes" id="UP000245956">
    <property type="component" value="Unassembled WGS sequence"/>
</dbReference>
<proteinExistence type="predicted"/>
<feature type="compositionally biased region" description="Basic and acidic residues" evidence="1">
    <location>
        <begin position="29"/>
        <end position="43"/>
    </location>
</feature>
<sequence>MDEPPSFETADRSADFPNFVSIGSSNRAEMPRRPDGKRQFYGPHIRDEYRSPRFSWVCSRPVDRSDLAADVKLTSADADFAQDAGTFNNAFDQFIVLGNYYNLCVYRPSQCWQT</sequence>
<reference evidence="2 3" key="1">
    <citation type="journal article" date="2016" name="Front. Microbiol.">
        <title>Genome and transcriptome sequences reveal the specific parasitism of the nematophagous Purpureocillium lilacinum 36-1.</title>
        <authorList>
            <person name="Xie J."/>
            <person name="Li S."/>
            <person name="Mo C."/>
            <person name="Xiao X."/>
            <person name="Peng D."/>
            <person name="Wang G."/>
            <person name="Xiao Y."/>
        </authorList>
    </citation>
    <scope>NUCLEOTIDE SEQUENCE [LARGE SCALE GENOMIC DNA]</scope>
    <source>
        <strain evidence="2 3">36-1</strain>
    </source>
</reference>
<comment type="caution">
    <text evidence="2">The sequence shown here is derived from an EMBL/GenBank/DDBJ whole genome shotgun (WGS) entry which is preliminary data.</text>
</comment>
<dbReference type="AlphaFoldDB" id="A0A2U3DQL8"/>
<protein>
    <submittedName>
        <fullName evidence="2">Uncharacterized protein</fullName>
    </submittedName>
</protein>
<name>A0A2U3DQL8_PURLI</name>
<accession>A0A2U3DQL8</accession>